<reference evidence="2 3" key="1">
    <citation type="submission" date="2024-04" db="EMBL/GenBank/DDBJ databases">
        <authorList>
            <person name="Rising A."/>
            <person name="Reimegard J."/>
            <person name="Sonavane S."/>
            <person name="Akerstrom W."/>
            <person name="Nylinder S."/>
            <person name="Hedman E."/>
            <person name="Kallberg Y."/>
        </authorList>
    </citation>
    <scope>NUCLEOTIDE SEQUENCE [LARGE SCALE GENOMIC DNA]</scope>
</reference>
<evidence type="ECO:0000256" key="1">
    <source>
        <dbReference type="SAM" id="SignalP"/>
    </source>
</evidence>
<evidence type="ECO:0000313" key="2">
    <source>
        <dbReference type="EMBL" id="CAL1279035.1"/>
    </source>
</evidence>
<proteinExistence type="predicted"/>
<keyword evidence="3" id="KW-1185">Reference proteome</keyword>
<evidence type="ECO:0008006" key="4">
    <source>
        <dbReference type="Google" id="ProtNLM"/>
    </source>
</evidence>
<protein>
    <recommendedName>
        <fullName evidence="4">Secreted protein</fullName>
    </recommendedName>
</protein>
<comment type="caution">
    <text evidence="2">The sequence shown here is derived from an EMBL/GenBank/DDBJ whole genome shotgun (WGS) entry which is preliminary data.</text>
</comment>
<keyword evidence="1" id="KW-0732">Signal</keyword>
<dbReference type="AlphaFoldDB" id="A0AAV2A4S2"/>
<name>A0AAV2A4S2_9ARAC</name>
<dbReference type="Proteomes" id="UP001497382">
    <property type="component" value="Unassembled WGS sequence"/>
</dbReference>
<dbReference type="EMBL" id="CAXIEN010000118">
    <property type="protein sequence ID" value="CAL1279035.1"/>
    <property type="molecule type" value="Genomic_DNA"/>
</dbReference>
<evidence type="ECO:0000313" key="3">
    <source>
        <dbReference type="Proteomes" id="UP001497382"/>
    </source>
</evidence>
<feature type="chain" id="PRO_5043393522" description="Secreted protein" evidence="1">
    <location>
        <begin position="22"/>
        <end position="223"/>
    </location>
</feature>
<accession>A0AAV2A4S2</accession>
<sequence length="223" mass="24997">MLPLTVLVFLLPLLNTGFSDCQPGFADTCFSDISYDLQFMLNLKEMVAKNVTTKAVHELCMAIEDSLNCTEDIIDGDCSKTAGRVRFDSWLKALRGAYSYVCQGKEHKPLKMLLQSIPCWSLEDFMLCNEDHLKLTHVRDLLHTEINAIECRELHNVIKLCTKLALVGSCREENEVYDEIHKLVSAFFSASTCEPSPLQAYSSNAVSPSLSIATLLVLSLWLL</sequence>
<organism evidence="2 3">
    <name type="scientific">Larinioides sclopetarius</name>
    <dbReference type="NCBI Taxonomy" id="280406"/>
    <lineage>
        <taxon>Eukaryota</taxon>
        <taxon>Metazoa</taxon>
        <taxon>Ecdysozoa</taxon>
        <taxon>Arthropoda</taxon>
        <taxon>Chelicerata</taxon>
        <taxon>Arachnida</taxon>
        <taxon>Araneae</taxon>
        <taxon>Araneomorphae</taxon>
        <taxon>Entelegynae</taxon>
        <taxon>Araneoidea</taxon>
        <taxon>Araneidae</taxon>
        <taxon>Larinioides</taxon>
    </lineage>
</organism>
<feature type="signal peptide" evidence="1">
    <location>
        <begin position="1"/>
        <end position="21"/>
    </location>
</feature>
<gene>
    <name evidence="2" type="ORF">LARSCL_LOCUS10110</name>
</gene>